<proteinExistence type="predicted"/>
<dbReference type="EMBL" id="DQZW01000046">
    <property type="protein sequence ID" value="HDL89466.1"/>
    <property type="molecule type" value="Genomic_DNA"/>
</dbReference>
<dbReference type="Pfam" id="PF16256">
    <property type="entry name" value="DUF4911"/>
    <property type="match status" value="1"/>
</dbReference>
<gene>
    <name evidence="1" type="ORF">ENG14_01010</name>
</gene>
<organism evidence="1">
    <name type="scientific">Thermodesulforhabdus norvegica</name>
    <dbReference type="NCBI Taxonomy" id="39841"/>
    <lineage>
        <taxon>Bacteria</taxon>
        <taxon>Pseudomonadati</taxon>
        <taxon>Thermodesulfobacteriota</taxon>
        <taxon>Syntrophobacteria</taxon>
        <taxon>Syntrophobacterales</taxon>
        <taxon>Thermodesulforhabdaceae</taxon>
        <taxon>Thermodesulforhabdus</taxon>
    </lineage>
</organism>
<reference evidence="1" key="1">
    <citation type="journal article" date="2020" name="mSystems">
        <title>Genome- and Community-Level Interaction Insights into Carbon Utilization and Element Cycling Functions of Hydrothermarchaeota in Hydrothermal Sediment.</title>
        <authorList>
            <person name="Zhou Z."/>
            <person name="Liu Y."/>
            <person name="Xu W."/>
            <person name="Pan J."/>
            <person name="Luo Z.H."/>
            <person name="Li M."/>
        </authorList>
    </citation>
    <scope>NUCLEOTIDE SEQUENCE [LARGE SCALE GENOMIC DNA]</scope>
    <source>
        <strain evidence="1">HyVt-19</strain>
    </source>
</reference>
<accession>A0A7C0WUG2</accession>
<evidence type="ECO:0000313" key="1">
    <source>
        <dbReference type="EMBL" id="HDL89466.1"/>
    </source>
</evidence>
<dbReference type="AlphaFoldDB" id="A0A7C0WUG2"/>
<protein>
    <submittedName>
        <fullName evidence="1">DUF4911 domain-containing protein</fullName>
    </submittedName>
</protein>
<dbReference type="InterPro" id="IPR032587">
    <property type="entry name" value="DUF4911"/>
</dbReference>
<dbReference type="Proteomes" id="UP000886355">
    <property type="component" value="Unassembled WGS sequence"/>
</dbReference>
<name>A0A7C0WUG2_9BACT</name>
<sequence length="126" mass="14132">MANPMPLVTKSLTLPQSMTLPQFHFLCNNWVCNGAISLEVEKDPMIPTFSTVRRYLIDPPKIHFLTFIIEAYEGVAVVTTEDRKAGIVRLEISPGQENIIDEIVAREGKELGMKEIVAEKEVDNSC</sequence>
<comment type="caution">
    <text evidence="1">The sequence shown here is derived from an EMBL/GenBank/DDBJ whole genome shotgun (WGS) entry which is preliminary data.</text>
</comment>